<organism evidence="2 3">
    <name type="scientific">Pseudomonas avellanae</name>
    <dbReference type="NCBI Taxonomy" id="46257"/>
    <lineage>
        <taxon>Bacteria</taxon>
        <taxon>Pseudomonadati</taxon>
        <taxon>Pseudomonadota</taxon>
        <taxon>Gammaproteobacteria</taxon>
        <taxon>Pseudomonadales</taxon>
        <taxon>Pseudomonadaceae</taxon>
        <taxon>Pseudomonas</taxon>
    </lineage>
</organism>
<protein>
    <submittedName>
        <fullName evidence="2">Uncharacterized protein</fullName>
    </submittedName>
</protein>
<gene>
    <name evidence="2" type="ORF">ALP32_04545</name>
</gene>
<evidence type="ECO:0000313" key="3">
    <source>
        <dbReference type="Proteomes" id="UP000281514"/>
    </source>
</evidence>
<comment type="caution">
    <text evidence="2">The sequence shown here is derived from an EMBL/GenBank/DDBJ whole genome shotgun (WGS) entry which is preliminary data.</text>
</comment>
<evidence type="ECO:0000313" key="2">
    <source>
        <dbReference type="EMBL" id="RMU34948.1"/>
    </source>
</evidence>
<feature type="region of interest" description="Disordered" evidence="1">
    <location>
        <begin position="76"/>
        <end position="121"/>
    </location>
</feature>
<name>A0A3M5TPM1_9PSED</name>
<reference evidence="2 3" key="1">
    <citation type="submission" date="2018-08" db="EMBL/GenBank/DDBJ databases">
        <title>Recombination of ecologically and evolutionarily significant loci maintains genetic cohesion in the Pseudomonas syringae species complex.</title>
        <authorList>
            <person name="Dillon M."/>
            <person name="Thakur S."/>
            <person name="Almeida R.N.D."/>
            <person name="Weir B.S."/>
            <person name="Guttman D.S."/>
        </authorList>
    </citation>
    <scope>NUCLEOTIDE SEQUENCE [LARGE SCALE GENOMIC DNA]</scope>
    <source>
        <strain evidence="2 3">ICMP 9749</strain>
    </source>
</reference>
<dbReference type="AlphaFoldDB" id="A0A3M5TPM1"/>
<dbReference type="Proteomes" id="UP000281514">
    <property type="component" value="Unassembled WGS sequence"/>
</dbReference>
<feature type="compositionally biased region" description="Low complexity" evidence="1">
    <location>
        <begin position="84"/>
        <end position="97"/>
    </location>
</feature>
<proteinExistence type="predicted"/>
<dbReference type="EMBL" id="RBTX01000282">
    <property type="protein sequence ID" value="RMU34948.1"/>
    <property type="molecule type" value="Genomic_DNA"/>
</dbReference>
<sequence>MLLWLLGRNRLAGLRLRLGHRRYRRGFDGRFGRRLAGGHARGRGQWRSADHAAFYRRVFQLNALCGDRRSGQRHVHNRQGDCWQTASQQTEQQQRQDQQQRQKPPETPPPGPSRLGNKRQHCRSFRHGRGWQRGGYGRCCPGRQKVKRITVPITFILHKAPKRQNGLAVTLGYAFCVGACGFDQVNVTVSGSMRNQPQQLAENNLIALAALAAGLHQRSAHFGDSRLEMVQLGSGNVTLGLSRRAPGHYITLNRAVPVDDTALLVAFRHGKEIRQRRRFAGEGGNQLQRGLVDRLPGFAYSDEFIAFASTKERTVHTKHSLAIQSVG</sequence>
<accession>A0A3M5TPM1</accession>
<evidence type="ECO:0000256" key="1">
    <source>
        <dbReference type="SAM" id="MobiDB-lite"/>
    </source>
</evidence>